<dbReference type="PANTHER" id="PTHR44196:SF1">
    <property type="entry name" value="DEHYDROGENASE_REDUCTASE SDR FAMILY MEMBER 7B"/>
    <property type="match status" value="1"/>
</dbReference>
<dbReference type="InterPro" id="IPR002347">
    <property type="entry name" value="SDR_fam"/>
</dbReference>
<feature type="transmembrane region" description="Helical" evidence="3">
    <location>
        <begin position="308"/>
        <end position="327"/>
    </location>
</feature>
<keyword evidence="2" id="KW-0560">Oxidoreductase</keyword>
<protein>
    <submittedName>
        <fullName evidence="4">SDR family oxidoreductase</fullName>
    </submittedName>
</protein>
<keyword evidence="3" id="KW-1133">Transmembrane helix</keyword>
<dbReference type="PRINTS" id="PR00081">
    <property type="entry name" value="GDHRDH"/>
</dbReference>
<evidence type="ECO:0000256" key="2">
    <source>
        <dbReference type="ARBA" id="ARBA00023002"/>
    </source>
</evidence>
<accession>A0ABP4Z8F2</accession>
<evidence type="ECO:0000313" key="4">
    <source>
        <dbReference type="EMBL" id="GAA1846063.1"/>
    </source>
</evidence>
<organism evidence="4 5">
    <name type="scientific">Agromyces salentinus</name>
    <dbReference type="NCBI Taxonomy" id="269421"/>
    <lineage>
        <taxon>Bacteria</taxon>
        <taxon>Bacillati</taxon>
        <taxon>Actinomycetota</taxon>
        <taxon>Actinomycetes</taxon>
        <taxon>Micrococcales</taxon>
        <taxon>Microbacteriaceae</taxon>
        <taxon>Agromyces</taxon>
    </lineage>
</organism>
<proteinExistence type="inferred from homology"/>
<dbReference type="SUPFAM" id="SSF51735">
    <property type="entry name" value="NAD(P)-binding Rossmann-fold domains"/>
    <property type="match status" value="1"/>
</dbReference>
<evidence type="ECO:0000313" key="5">
    <source>
        <dbReference type="Proteomes" id="UP001501746"/>
    </source>
</evidence>
<dbReference type="NCBIfam" id="NF005495">
    <property type="entry name" value="PRK07109.1"/>
    <property type="match status" value="1"/>
</dbReference>
<dbReference type="EMBL" id="BAAANK010000012">
    <property type="protein sequence ID" value="GAA1846063.1"/>
    <property type="molecule type" value="Genomic_DNA"/>
</dbReference>
<comment type="caution">
    <text evidence="4">The sequence shown here is derived from an EMBL/GenBank/DDBJ whole genome shotgun (WGS) entry which is preliminary data.</text>
</comment>
<dbReference type="InterPro" id="IPR036291">
    <property type="entry name" value="NAD(P)-bd_dom_sf"/>
</dbReference>
<dbReference type="Proteomes" id="UP001501746">
    <property type="component" value="Unassembled WGS sequence"/>
</dbReference>
<name>A0ABP4Z8F2_9MICO</name>
<gene>
    <name evidence="4" type="ORF">GCM10009750_35500</name>
</gene>
<dbReference type="InterPro" id="IPR020904">
    <property type="entry name" value="Sc_DH/Rdtase_CS"/>
</dbReference>
<keyword evidence="3" id="KW-0472">Membrane</keyword>
<keyword evidence="3" id="KW-0812">Transmembrane</keyword>
<evidence type="ECO:0000256" key="3">
    <source>
        <dbReference type="SAM" id="Phobius"/>
    </source>
</evidence>
<dbReference type="PANTHER" id="PTHR44196">
    <property type="entry name" value="DEHYDROGENASE/REDUCTASE SDR FAMILY MEMBER 7B"/>
    <property type="match status" value="1"/>
</dbReference>
<keyword evidence="5" id="KW-1185">Reference proteome</keyword>
<reference evidence="5" key="1">
    <citation type="journal article" date="2019" name="Int. J. Syst. Evol. Microbiol.">
        <title>The Global Catalogue of Microorganisms (GCM) 10K type strain sequencing project: providing services to taxonomists for standard genome sequencing and annotation.</title>
        <authorList>
            <consortium name="The Broad Institute Genomics Platform"/>
            <consortium name="The Broad Institute Genome Sequencing Center for Infectious Disease"/>
            <person name="Wu L."/>
            <person name="Ma J."/>
        </authorList>
    </citation>
    <scope>NUCLEOTIDE SEQUENCE [LARGE SCALE GENOMIC DNA]</scope>
    <source>
        <strain evidence="5">JCM 14323</strain>
    </source>
</reference>
<comment type="similarity">
    <text evidence="1">Belongs to the short-chain dehydrogenases/reductases (SDR) family.</text>
</comment>
<sequence>MAPVAVVLGGSAGLGRAVVRELADAGWDVGVIARDEARLASTVAEVEQRGRRGLAASVDVADAEGVEDAGARVQAELGPIDLWVNGPIGAVHGEFLDVEAEDFRRVTEVTYLGLVNGTRAALRRMVPRDRGHVIQISSALAHRGIPLLSSYCAAKAASRIFTESVSTELLHHRSRVRLSQIDMPALNTPFYSWVKNLTPARSRPVPVIFQPEVGARAVMAVVRRPRRRSWVGEPTAFAILGNRISGRVLDWGAATFGYRVQEARRARGAILPPNLYAPSPGDVQARGGFGAQSLPWSPQVWAVTHRRAAAGIGAAAGAVVAAWALAIGPWSRTGGAR</sequence>
<evidence type="ECO:0000256" key="1">
    <source>
        <dbReference type="ARBA" id="ARBA00006484"/>
    </source>
</evidence>
<dbReference type="Pfam" id="PF00106">
    <property type="entry name" value="adh_short"/>
    <property type="match status" value="1"/>
</dbReference>
<dbReference type="PROSITE" id="PS00061">
    <property type="entry name" value="ADH_SHORT"/>
    <property type="match status" value="1"/>
</dbReference>
<dbReference type="RefSeq" id="WP_170297083.1">
    <property type="nucleotide sequence ID" value="NZ_BAAANK010000012.1"/>
</dbReference>
<dbReference type="Gene3D" id="3.40.50.720">
    <property type="entry name" value="NAD(P)-binding Rossmann-like Domain"/>
    <property type="match status" value="1"/>
</dbReference>